<gene>
    <name evidence="1" type="ORF">Ppb6_03895</name>
</gene>
<keyword evidence="2" id="KW-1185">Reference proteome</keyword>
<proteinExistence type="predicted"/>
<sequence precursor="true">MNFFNTSSLFASVTAALLLTGCATNVGKTPETAQYSKFHGIYWHKNPSYSVAKNAYSLAGVDVNFSETEVKPGSADEAGISKYLINGTMGYVTDGLKGLSIMVLASLYSKEDAERLAMEHLVVFVPNPANLPFDNTKLVKDGARYAFTFVKGSGAKRGFVLDKQLKAIDECQISTSLMAKFDSCILASTPSKDTAFSDRIFDYQAIRPATGQELSQLNLPKGNYSLIRYTLIPTTMDESSKGFNGFILRPDNPKTSPRMPSVSINGQDYYLFSGKTGNKGFPEKTLVGKW</sequence>
<evidence type="ECO:0000313" key="2">
    <source>
        <dbReference type="Proteomes" id="UP000093476"/>
    </source>
</evidence>
<comment type="caution">
    <text evidence="1">The sequence shown here is derived from an EMBL/GenBank/DDBJ whole genome shotgun (WGS) entry which is preliminary data.</text>
</comment>
<evidence type="ECO:0000313" key="1">
    <source>
        <dbReference type="EMBL" id="OCQ50798.1"/>
    </source>
</evidence>
<name>A0A1C0TYQ4_9GAMM</name>
<dbReference type="RefSeq" id="WP_065824469.1">
    <property type="nucleotide sequence ID" value="NZ_CAWMQZ010000187.1"/>
</dbReference>
<reference evidence="1 2" key="1">
    <citation type="submission" date="2015-12" db="EMBL/GenBank/DDBJ databases">
        <title>Genome comparisons provide insights into the role of secondary metabolites in the pathogenic phase of the Photorhabdus life cycle.</title>
        <authorList>
            <person name="Tobias N.J."/>
            <person name="Mishra B."/>
            <person name="Gupta D.K."/>
            <person name="Thines M."/>
            <person name="Stinear T.P."/>
            <person name="Bode H.B."/>
        </authorList>
    </citation>
    <scope>NUCLEOTIDE SEQUENCE [LARGE SCALE GENOMIC DNA]</scope>
    <source>
        <strain evidence="1 2">PB68.1</strain>
    </source>
</reference>
<dbReference type="AlphaFoldDB" id="A0A1C0TYQ4"/>
<organism evidence="1 2">
    <name type="scientific">Photorhabdus australis subsp. thailandensis</name>
    <dbReference type="NCBI Taxonomy" id="2805096"/>
    <lineage>
        <taxon>Bacteria</taxon>
        <taxon>Pseudomonadati</taxon>
        <taxon>Pseudomonadota</taxon>
        <taxon>Gammaproteobacteria</taxon>
        <taxon>Enterobacterales</taxon>
        <taxon>Morganellaceae</taxon>
        <taxon>Photorhabdus</taxon>
    </lineage>
</organism>
<dbReference type="Proteomes" id="UP000093476">
    <property type="component" value="Unassembled WGS sequence"/>
</dbReference>
<protein>
    <submittedName>
        <fullName evidence="1">Uncharacterized protein</fullName>
    </submittedName>
</protein>
<dbReference type="EMBL" id="LOMY01000187">
    <property type="protein sequence ID" value="OCQ50798.1"/>
    <property type="molecule type" value="Genomic_DNA"/>
</dbReference>
<accession>A0A1C0TYQ4</accession>